<name>A0A251X1P4_9RHOB</name>
<dbReference type="SUPFAM" id="SSF159888">
    <property type="entry name" value="YdhG-like"/>
    <property type="match status" value="1"/>
</dbReference>
<sequence>MAQPNPDLDFYFDKTGPWQDIHRRLRAMALELEVTEEKKWWQPCYAVDGKNTFIISAFKDFATVNFFKGIIMDDPNGLLVKQGENGHAGRVVKLSSMDDLIANADAIAALMAEAVRVERAAIPLPPAPEREMPEELAEALDADPELAEAFHALTPGRQRSWFLHVAGAKQVQTRFNRIEKARPAIITGKGLNER</sequence>
<dbReference type="InterPro" id="IPR014922">
    <property type="entry name" value="YdhG-like"/>
</dbReference>
<dbReference type="InterPro" id="IPR016786">
    <property type="entry name" value="YdeI_bac"/>
</dbReference>
<dbReference type="Pfam" id="PF08818">
    <property type="entry name" value="DUF1801"/>
    <property type="match status" value="1"/>
</dbReference>
<dbReference type="AlphaFoldDB" id="A0A251X1P4"/>
<accession>A0A251X1P4</accession>
<evidence type="ECO:0000259" key="1">
    <source>
        <dbReference type="Pfam" id="PF08818"/>
    </source>
</evidence>
<keyword evidence="3" id="KW-1185">Reference proteome</keyword>
<evidence type="ECO:0000313" key="3">
    <source>
        <dbReference type="Proteomes" id="UP000194664"/>
    </source>
</evidence>
<comment type="caution">
    <text evidence="2">The sequence shown here is derived from an EMBL/GenBank/DDBJ whole genome shotgun (WGS) entry which is preliminary data.</text>
</comment>
<dbReference type="Pfam" id="PF13376">
    <property type="entry name" value="OmdA"/>
    <property type="match status" value="1"/>
</dbReference>
<dbReference type="Proteomes" id="UP000194664">
    <property type="component" value="Unassembled WGS sequence"/>
</dbReference>
<proteinExistence type="predicted"/>
<dbReference type="RefSeq" id="WP_086450179.1">
    <property type="nucleotide sequence ID" value="NZ_MSPP01000001.1"/>
</dbReference>
<dbReference type="EMBL" id="MSPP01000001">
    <property type="protein sequence ID" value="OUD10532.1"/>
    <property type="molecule type" value="Genomic_DNA"/>
</dbReference>
<protein>
    <recommendedName>
        <fullName evidence="1">YdhG-like domain-containing protein</fullName>
    </recommendedName>
</protein>
<evidence type="ECO:0000313" key="2">
    <source>
        <dbReference type="EMBL" id="OUD10532.1"/>
    </source>
</evidence>
<organism evidence="2 3">
    <name type="scientific">Marivivens niveibacter</name>
    <dbReference type="NCBI Taxonomy" id="1930667"/>
    <lineage>
        <taxon>Bacteria</taxon>
        <taxon>Pseudomonadati</taxon>
        <taxon>Pseudomonadota</taxon>
        <taxon>Alphaproteobacteria</taxon>
        <taxon>Rhodobacterales</taxon>
        <taxon>Paracoccaceae</taxon>
        <taxon>Marivivens group</taxon>
        <taxon>Marivivens</taxon>
    </lineage>
</organism>
<reference evidence="2 3" key="1">
    <citation type="submission" date="2016-12" db="EMBL/GenBank/DDBJ databases">
        <title>The draft genome sequence of HSLHS2.</title>
        <authorList>
            <person name="Hu D."/>
            <person name="Wang L."/>
            <person name="Shao Z."/>
        </authorList>
    </citation>
    <scope>NUCLEOTIDE SEQUENCE [LARGE SCALE GENOMIC DNA]</scope>
    <source>
        <strain evidence="2">MCCC 1A06712</strain>
    </source>
</reference>
<gene>
    <name evidence="2" type="ORF">BVC71_03270</name>
</gene>
<dbReference type="OrthoDB" id="214150at2"/>
<dbReference type="PIRSF" id="PIRSF021308">
    <property type="entry name" value="UCP021308"/>
    <property type="match status" value="1"/>
</dbReference>
<feature type="domain" description="YdhG-like" evidence="1">
    <location>
        <begin position="18"/>
        <end position="115"/>
    </location>
</feature>